<dbReference type="RefSeq" id="WP_007413804.1">
    <property type="nucleotide sequence ID" value="NZ_ABOX02000006.1"/>
</dbReference>
<feature type="domain" description="HTH cro/C1-type" evidence="1">
    <location>
        <begin position="8"/>
        <end position="49"/>
    </location>
</feature>
<dbReference type="AlphaFoldDB" id="B9XDA6"/>
<reference evidence="2 3" key="1">
    <citation type="journal article" date="2011" name="J. Bacteriol.">
        <title>Genome sequence of 'Pedosphaera parvula' Ellin514, an aerobic Verrucomicrobial isolate from pasture soil.</title>
        <authorList>
            <person name="Kant R."/>
            <person name="van Passel M.W."/>
            <person name="Sangwan P."/>
            <person name="Palva A."/>
            <person name="Lucas S."/>
            <person name="Copeland A."/>
            <person name="Lapidus A."/>
            <person name="Glavina Del Rio T."/>
            <person name="Dalin E."/>
            <person name="Tice H."/>
            <person name="Bruce D."/>
            <person name="Goodwin L."/>
            <person name="Pitluck S."/>
            <person name="Chertkov O."/>
            <person name="Larimer F.W."/>
            <person name="Land M.L."/>
            <person name="Hauser L."/>
            <person name="Brettin T.S."/>
            <person name="Detter J.C."/>
            <person name="Han S."/>
            <person name="de Vos W.M."/>
            <person name="Janssen P.H."/>
            <person name="Smidt H."/>
        </authorList>
    </citation>
    <scope>NUCLEOTIDE SEQUENCE [LARGE SCALE GENOMIC DNA]</scope>
    <source>
        <strain evidence="2 3">Ellin514</strain>
    </source>
</reference>
<keyword evidence="3" id="KW-1185">Reference proteome</keyword>
<dbReference type="GO" id="GO:0003677">
    <property type="term" value="F:DNA binding"/>
    <property type="evidence" value="ECO:0007669"/>
    <property type="project" value="InterPro"/>
</dbReference>
<dbReference type="Gene3D" id="1.10.260.40">
    <property type="entry name" value="lambda repressor-like DNA-binding domains"/>
    <property type="match status" value="1"/>
</dbReference>
<dbReference type="Proteomes" id="UP000003688">
    <property type="component" value="Unassembled WGS sequence"/>
</dbReference>
<organism evidence="2 3">
    <name type="scientific">Pedosphaera parvula (strain Ellin514)</name>
    <dbReference type="NCBI Taxonomy" id="320771"/>
    <lineage>
        <taxon>Bacteria</taxon>
        <taxon>Pseudomonadati</taxon>
        <taxon>Verrucomicrobiota</taxon>
        <taxon>Pedosphaerae</taxon>
        <taxon>Pedosphaerales</taxon>
        <taxon>Pedosphaeraceae</taxon>
        <taxon>Pedosphaera</taxon>
    </lineage>
</organism>
<dbReference type="InterPro" id="IPR001387">
    <property type="entry name" value="Cro/C1-type_HTH"/>
</dbReference>
<dbReference type="CDD" id="cd00093">
    <property type="entry name" value="HTH_XRE"/>
    <property type="match status" value="1"/>
</dbReference>
<evidence type="ECO:0000313" key="3">
    <source>
        <dbReference type="Proteomes" id="UP000003688"/>
    </source>
</evidence>
<protein>
    <recommendedName>
        <fullName evidence="1">HTH cro/C1-type domain-containing protein</fullName>
    </recommendedName>
</protein>
<dbReference type="SUPFAM" id="SSF47413">
    <property type="entry name" value="lambda repressor-like DNA-binding domains"/>
    <property type="match status" value="1"/>
</dbReference>
<dbReference type="EMBL" id="ABOX02000006">
    <property type="protein sequence ID" value="EEF62052.1"/>
    <property type="molecule type" value="Genomic_DNA"/>
</dbReference>
<dbReference type="PROSITE" id="PS50943">
    <property type="entry name" value="HTH_CROC1"/>
    <property type="match status" value="1"/>
</dbReference>
<dbReference type="Pfam" id="PF01381">
    <property type="entry name" value="HTH_3"/>
    <property type="match status" value="1"/>
</dbReference>
<comment type="caution">
    <text evidence="2">The sequence shown here is derived from an EMBL/GenBank/DDBJ whole genome shotgun (WGS) entry which is preliminary data.</text>
</comment>
<accession>B9XDA6</accession>
<sequence length="121" mass="13639">MDPLNIEFERLLAKSGWTQSECARQLELTPAVITRYLNGETRPSLTTLKLFKLMLGDISPLPNAAGKGKGSDLRPIEEWERDLLSEMRSLHPDVRATLLSGFKKVLNVVPKQVVGRAKRKR</sequence>
<evidence type="ECO:0000259" key="1">
    <source>
        <dbReference type="PROSITE" id="PS50943"/>
    </source>
</evidence>
<dbReference type="InterPro" id="IPR010982">
    <property type="entry name" value="Lambda_DNA-bd_dom_sf"/>
</dbReference>
<gene>
    <name evidence="2" type="ORF">Cflav_PD6327</name>
</gene>
<proteinExistence type="predicted"/>
<evidence type="ECO:0000313" key="2">
    <source>
        <dbReference type="EMBL" id="EEF62052.1"/>
    </source>
</evidence>
<name>B9XDA6_PEDPL</name>